<organism evidence="13 14">
    <name type="scientific">Paenibacillus xanthanilyticus</name>
    <dbReference type="NCBI Taxonomy" id="1783531"/>
    <lineage>
        <taxon>Bacteria</taxon>
        <taxon>Bacillati</taxon>
        <taxon>Bacillota</taxon>
        <taxon>Bacilli</taxon>
        <taxon>Bacillales</taxon>
        <taxon>Paenibacillaceae</taxon>
        <taxon>Paenibacillus</taxon>
    </lineage>
</organism>
<keyword evidence="7 10" id="KW-0472">Membrane</keyword>
<keyword evidence="8" id="KW-0143">Chaperone</keyword>
<feature type="signal peptide" evidence="11">
    <location>
        <begin position="1"/>
        <end position="29"/>
    </location>
</feature>
<proteinExistence type="inferred from homology"/>
<keyword evidence="6 10" id="KW-1133">Transmembrane helix</keyword>
<feature type="transmembrane region" description="Helical" evidence="10">
    <location>
        <begin position="177"/>
        <end position="194"/>
    </location>
</feature>
<keyword evidence="14" id="KW-1185">Reference proteome</keyword>
<dbReference type="EMBL" id="JBHSAM010000025">
    <property type="protein sequence ID" value="MFC4100762.1"/>
    <property type="molecule type" value="Genomic_DNA"/>
</dbReference>
<keyword evidence="3" id="KW-1003">Cell membrane</keyword>
<evidence type="ECO:0000256" key="1">
    <source>
        <dbReference type="ARBA" id="ARBA00004651"/>
    </source>
</evidence>
<reference evidence="14" key="1">
    <citation type="journal article" date="2019" name="Int. J. Syst. Evol. Microbiol.">
        <title>The Global Catalogue of Microorganisms (GCM) 10K type strain sequencing project: providing services to taxonomists for standard genome sequencing and annotation.</title>
        <authorList>
            <consortium name="The Broad Institute Genomics Platform"/>
            <consortium name="The Broad Institute Genome Sequencing Center for Infectious Disease"/>
            <person name="Wu L."/>
            <person name="Ma J."/>
        </authorList>
    </citation>
    <scope>NUCLEOTIDE SEQUENCE [LARGE SCALE GENOMIC DNA]</scope>
    <source>
        <strain evidence="14">IBRC-M 10987</strain>
    </source>
</reference>
<keyword evidence="11" id="KW-0732">Signal</keyword>
<evidence type="ECO:0000256" key="2">
    <source>
        <dbReference type="ARBA" id="ARBA00022448"/>
    </source>
</evidence>
<evidence type="ECO:0000256" key="6">
    <source>
        <dbReference type="ARBA" id="ARBA00022989"/>
    </source>
</evidence>
<feature type="chain" id="PRO_5045495500" evidence="11">
    <location>
        <begin position="30"/>
        <end position="268"/>
    </location>
</feature>
<evidence type="ECO:0000256" key="9">
    <source>
        <dbReference type="RuleBase" id="RU003945"/>
    </source>
</evidence>
<evidence type="ECO:0000256" key="8">
    <source>
        <dbReference type="ARBA" id="ARBA00023186"/>
    </source>
</evidence>
<dbReference type="InterPro" id="IPR028055">
    <property type="entry name" value="YidC/Oxa/ALB_C"/>
</dbReference>
<dbReference type="Proteomes" id="UP001595715">
    <property type="component" value="Unassembled WGS sequence"/>
</dbReference>
<name>A0ABV8K461_9BACL</name>
<keyword evidence="5" id="KW-0653">Protein transport</keyword>
<feature type="transmembrane region" description="Helical" evidence="10">
    <location>
        <begin position="215"/>
        <end position="231"/>
    </location>
</feature>
<keyword evidence="2" id="KW-0813">Transport</keyword>
<dbReference type="InterPro" id="IPR047196">
    <property type="entry name" value="YidC_ALB_C"/>
</dbReference>
<evidence type="ECO:0000313" key="14">
    <source>
        <dbReference type="Proteomes" id="UP001595715"/>
    </source>
</evidence>
<dbReference type="RefSeq" id="WP_377719429.1">
    <property type="nucleotide sequence ID" value="NZ_JBHSAM010000025.1"/>
</dbReference>
<sequence length="268" mass="30757">MLSRISKRSWITVLTLVLLALFLSGCAPSAEHVVNTADLKEGNFWEKYVVYYFAQTLDTFADWFNGEYGLAILLLTIIVRTLILPLTLKQYRSSKAMQAIQPDLAKIKEKYKDNPQKQQEETMKLFQQHQVNPLAGCLPLFVQMPIFIALYNSIYWNPAIRDHSFLGIKMGMAVNEQAWYAYILPLLAALTTYIQSKMMQSQQKGNNPMMPAMNTIMLIFPVLIFVMALSLPAALPIYWIFSNIYTIIQNYFLYIRSAEKDKESAPAK</sequence>
<accession>A0ABV8K461</accession>
<dbReference type="PROSITE" id="PS51257">
    <property type="entry name" value="PROKAR_LIPOPROTEIN"/>
    <property type="match status" value="1"/>
</dbReference>
<evidence type="ECO:0000256" key="7">
    <source>
        <dbReference type="ARBA" id="ARBA00023136"/>
    </source>
</evidence>
<dbReference type="PANTHER" id="PTHR12428">
    <property type="entry name" value="OXA1"/>
    <property type="match status" value="1"/>
</dbReference>
<evidence type="ECO:0000259" key="12">
    <source>
        <dbReference type="Pfam" id="PF02096"/>
    </source>
</evidence>
<evidence type="ECO:0000313" key="13">
    <source>
        <dbReference type="EMBL" id="MFC4100762.1"/>
    </source>
</evidence>
<comment type="caution">
    <text evidence="13">The sequence shown here is derived from an EMBL/GenBank/DDBJ whole genome shotgun (WGS) entry which is preliminary data.</text>
</comment>
<evidence type="ECO:0000256" key="5">
    <source>
        <dbReference type="ARBA" id="ARBA00022927"/>
    </source>
</evidence>
<dbReference type="NCBIfam" id="TIGR03592">
    <property type="entry name" value="yidC_oxa1_cterm"/>
    <property type="match status" value="1"/>
</dbReference>
<feature type="transmembrane region" description="Helical" evidence="10">
    <location>
        <begin position="133"/>
        <end position="157"/>
    </location>
</feature>
<comment type="similarity">
    <text evidence="9">Belongs to the OXA1/ALB3/YidC family.</text>
</comment>
<dbReference type="CDD" id="cd20070">
    <property type="entry name" value="5TM_YidC_Alb3"/>
    <property type="match status" value="1"/>
</dbReference>
<protein>
    <submittedName>
        <fullName evidence="13">YidC/Oxa1 family membrane protein insertase</fullName>
    </submittedName>
</protein>
<dbReference type="Pfam" id="PF02096">
    <property type="entry name" value="60KD_IMP"/>
    <property type="match status" value="1"/>
</dbReference>
<dbReference type="PANTHER" id="PTHR12428:SF65">
    <property type="entry name" value="CYTOCHROME C OXIDASE ASSEMBLY PROTEIN COX18, MITOCHONDRIAL"/>
    <property type="match status" value="1"/>
</dbReference>
<keyword evidence="4 9" id="KW-0812">Transmembrane</keyword>
<evidence type="ECO:0000256" key="4">
    <source>
        <dbReference type="ARBA" id="ARBA00022692"/>
    </source>
</evidence>
<feature type="transmembrane region" description="Helical" evidence="10">
    <location>
        <begin position="68"/>
        <end position="88"/>
    </location>
</feature>
<comment type="subcellular location">
    <subcellularLocation>
        <location evidence="1">Cell membrane</location>
        <topology evidence="1">Multi-pass membrane protein</topology>
    </subcellularLocation>
    <subcellularLocation>
        <location evidence="9">Membrane</location>
        <topology evidence="9">Multi-pass membrane protein</topology>
    </subcellularLocation>
</comment>
<feature type="domain" description="Membrane insertase YidC/Oxa/ALB C-terminal" evidence="12">
    <location>
        <begin position="68"/>
        <end position="253"/>
    </location>
</feature>
<evidence type="ECO:0000256" key="11">
    <source>
        <dbReference type="SAM" id="SignalP"/>
    </source>
</evidence>
<dbReference type="InterPro" id="IPR001708">
    <property type="entry name" value="YidC/ALB3/OXA1/COX18"/>
</dbReference>
<evidence type="ECO:0000256" key="10">
    <source>
        <dbReference type="SAM" id="Phobius"/>
    </source>
</evidence>
<evidence type="ECO:0000256" key="3">
    <source>
        <dbReference type="ARBA" id="ARBA00022475"/>
    </source>
</evidence>
<gene>
    <name evidence="13" type="ORF">ACFOZ8_13985</name>
</gene>